<dbReference type="AlphaFoldDB" id="A0A1Q9GYX9"/>
<proteinExistence type="predicted"/>
<dbReference type="PANTHER" id="PTHR43451:SF1">
    <property type="entry name" value="ACETYLTRANSFERASE"/>
    <property type="match status" value="1"/>
</dbReference>
<dbReference type="InterPro" id="IPR052564">
    <property type="entry name" value="N-acetyltrans/Recomb-assoc"/>
</dbReference>
<comment type="caution">
    <text evidence="2">The sequence shown here is derived from an EMBL/GenBank/DDBJ whole genome shotgun (WGS) entry which is preliminary data.</text>
</comment>
<dbReference type="SUPFAM" id="SSF55729">
    <property type="entry name" value="Acyl-CoA N-acyltransferases (Nat)"/>
    <property type="match status" value="1"/>
</dbReference>
<organism evidence="2 3">
    <name type="scientific">Photobacterium proteolyticum</name>
    <dbReference type="NCBI Taxonomy" id="1903952"/>
    <lineage>
        <taxon>Bacteria</taxon>
        <taxon>Pseudomonadati</taxon>
        <taxon>Pseudomonadota</taxon>
        <taxon>Gammaproteobacteria</taxon>
        <taxon>Vibrionales</taxon>
        <taxon>Vibrionaceae</taxon>
        <taxon>Photobacterium</taxon>
    </lineage>
</organism>
<dbReference type="InterPro" id="IPR016181">
    <property type="entry name" value="Acyl_CoA_acyltransferase"/>
</dbReference>
<keyword evidence="2" id="KW-0808">Transferase</keyword>
<evidence type="ECO:0000313" key="3">
    <source>
        <dbReference type="Proteomes" id="UP000186905"/>
    </source>
</evidence>
<dbReference type="EMBL" id="MJIL01000046">
    <property type="protein sequence ID" value="OLQ80548.1"/>
    <property type="molecule type" value="Genomic_DNA"/>
</dbReference>
<evidence type="ECO:0000259" key="1">
    <source>
        <dbReference type="PROSITE" id="PS51186"/>
    </source>
</evidence>
<dbReference type="InterPro" id="IPR000182">
    <property type="entry name" value="GNAT_dom"/>
</dbReference>
<dbReference type="OrthoDB" id="9789605at2"/>
<reference evidence="2 3" key="1">
    <citation type="submission" date="2016-09" db="EMBL/GenBank/DDBJ databases">
        <title>Photobacterium proteolyticum sp. nov. a protease producing bacterium isolated from ocean sediments of Laizhou Bay.</title>
        <authorList>
            <person name="Li Y."/>
        </authorList>
    </citation>
    <scope>NUCLEOTIDE SEQUENCE [LARGE SCALE GENOMIC DNA]</scope>
    <source>
        <strain evidence="2 3">13-12</strain>
    </source>
</reference>
<dbReference type="Pfam" id="PF13673">
    <property type="entry name" value="Acetyltransf_10"/>
    <property type="match status" value="1"/>
</dbReference>
<gene>
    <name evidence="2" type="ORF">BIT28_15860</name>
</gene>
<evidence type="ECO:0000313" key="2">
    <source>
        <dbReference type="EMBL" id="OLQ80548.1"/>
    </source>
</evidence>
<dbReference type="RefSeq" id="WP_075762268.1">
    <property type="nucleotide sequence ID" value="NZ_MJIL01000046.1"/>
</dbReference>
<keyword evidence="3" id="KW-1185">Reference proteome</keyword>
<sequence>MKIRKADKSDAEAISQLIMPLTEKYILPTWREDAHDLLLGSMAQGQIEQYLSDGYVYHVAESLGVGIVGVVGMRDNSHLYHLFVRDGFNGQGLSWQLWEKAKSECLLKGNKGEFTVNSALNAEGVYLKFGFERIDGVRERNGMVDIPMKLNCIG</sequence>
<protein>
    <submittedName>
        <fullName evidence="2">GNAT family N-acetyltransferase</fullName>
    </submittedName>
</protein>
<dbReference type="Gene3D" id="3.40.630.30">
    <property type="match status" value="1"/>
</dbReference>
<feature type="domain" description="N-acetyltransferase" evidence="1">
    <location>
        <begin position="1"/>
        <end position="153"/>
    </location>
</feature>
<dbReference type="Proteomes" id="UP000186905">
    <property type="component" value="Unassembled WGS sequence"/>
</dbReference>
<name>A0A1Q9GYX9_9GAMM</name>
<dbReference type="STRING" id="1903952.BIT28_15860"/>
<accession>A0A1Q9GYX9</accession>
<dbReference type="GO" id="GO:0016747">
    <property type="term" value="F:acyltransferase activity, transferring groups other than amino-acyl groups"/>
    <property type="evidence" value="ECO:0007669"/>
    <property type="project" value="InterPro"/>
</dbReference>
<dbReference type="PANTHER" id="PTHR43451">
    <property type="entry name" value="ACETYLTRANSFERASE (GNAT) FAMILY PROTEIN"/>
    <property type="match status" value="1"/>
</dbReference>
<dbReference type="PROSITE" id="PS51186">
    <property type="entry name" value="GNAT"/>
    <property type="match status" value="1"/>
</dbReference>